<reference evidence="2" key="1">
    <citation type="submission" date="2020-04" db="EMBL/GenBank/DDBJ databases">
        <authorList>
            <person name="Alioto T."/>
            <person name="Alioto T."/>
            <person name="Gomez Garrido J."/>
        </authorList>
    </citation>
    <scope>NUCLEOTIDE SEQUENCE</scope>
    <source>
        <strain evidence="2">A484AB</strain>
    </source>
</reference>
<feature type="compositionally biased region" description="Acidic residues" evidence="1">
    <location>
        <begin position="52"/>
        <end position="65"/>
    </location>
</feature>
<feature type="region of interest" description="Disordered" evidence="1">
    <location>
        <begin position="206"/>
        <end position="226"/>
    </location>
</feature>
<dbReference type="AlphaFoldDB" id="A0A7D9D6W5"/>
<gene>
    <name evidence="2" type="ORF">PACLA_8A044477</name>
</gene>
<keyword evidence="3" id="KW-1185">Reference proteome</keyword>
<protein>
    <submittedName>
        <fullName evidence="2">Uncharacterized protein</fullName>
    </submittedName>
</protein>
<feature type="compositionally biased region" description="Polar residues" evidence="1">
    <location>
        <begin position="38"/>
        <end position="51"/>
    </location>
</feature>
<dbReference type="EMBL" id="CACRXK020000039">
    <property type="protein sequence ID" value="CAB3977265.1"/>
    <property type="molecule type" value="Genomic_DNA"/>
</dbReference>
<proteinExistence type="predicted"/>
<feature type="region of interest" description="Disordered" evidence="1">
    <location>
        <begin position="1"/>
        <end position="21"/>
    </location>
</feature>
<evidence type="ECO:0000313" key="3">
    <source>
        <dbReference type="Proteomes" id="UP001152795"/>
    </source>
</evidence>
<feature type="region of interest" description="Disordered" evidence="1">
    <location>
        <begin position="249"/>
        <end position="279"/>
    </location>
</feature>
<dbReference type="Proteomes" id="UP001152795">
    <property type="component" value="Unassembled WGS sequence"/>
</dbReference>
<evidence type="ECO:0000256" key="1">
    <source>
        <dbReference type="SAM" id="MobiDB-lite"/>
    </source>
</evidence>
<name>A0A7D9D6W5_PARCT</name>
<feature type="compositionally biased region" description="Polar residues" evidence="1">
    <location>
        <begin position="210"/>
        <end position="226"/>
    </location>
</feature>
<feature type="region of interest" description="Disordered" evidence="1">
    <location>
        <begin position="372"/>
        <end position="415"/>
    </location>
</feature>
<sequence length="415" mass="47432">MGENGKIEDLVGYSDTEGEEDYFDDDTVVENTEEPIEETQNIRAENTANTEIDQDFDNDADDERYDNDTGDERSMNVCNDVVDDDDELDDKVMQGFLKHLMQLQEQMEKKKKESRFLPCISNYMKLDFEQRSERISPTIIRHLLHVCRLILTNTFDNIKIDNGDRGVLEHITSKDCPKKDIKYTLVEDIRIHSYIRKAVRQLEDIKKKNPNINGRRSQTAKKSVKDNSSLAGNDIINYLRKADSYRKSVGLDSTAPDDGDDAAQAPPVTAGPSGAGHKPGTVAYAMSKIDEHFQKHSVKPTDTGIKTKDSTINISYQDMMEDLTRNYTQTTPNLTDARQRRVLLLLKKTNMPISYIRNKKMKEQYRQLLNRDKNTPLPLYKNPYATPQAQTSKTGKDKGKKKRLYLQDSSSGSEQ</sequence>
<evidence type="ECO:0000313" key="2">
    <source>
        <dbReference type="EMBL" id="CAB3977265.1"/>
    </source>
</evidence>
<organism evidence="2 3">
    <name type="scientific">Paramuricea clavata</name>
    <name type="common">Red gorgonian</name>
    <name type="synonym">Violescent sea-whip</name>
    <dbReference type="NCBI Taxonomy" id="317549"/>
    <lineage>
        <taxon>Eukaryota</taxon>
        <taxon>Metazoa</taxon>
        <taxon>Cnidaria</taxon>
        <taxon>Anthozoa</taxon>
        <taxon>Octocorallia</taxon>
        <taxon>Malacalcyonacea</taxon>
        <taxon>Plexauridae</taxon>
        <taxon>Paramuricea</taxon>
    </lineage>
</organism>
<feature type="region of interest" description="Disordered" evidence="1">
    <location>
        <begin position="33"/>
        <end position="74"/>
    </location>
</feature>
<comment type="caution">
    <text evidence="2">The sequence shown here is derived from an EMBL/GenBank/DDBJ whole genome shotgun (WGS) entry which is preliminary data.</text>
</comment>
<accession>A0A7D9D6W5</accession>